<evidence type="ECO:0000256" key="2">
    <source>
        <dbReference type="PROSITE-ProRule" id="PRU00169"/>
    </source>
</evidence>
<dbReference type="EMBL" id="WESC01000004">
    <property type="protein sequence ID" value="KAB7741272.1"/>
    <property type="molecule type" value="Genomic_DNA"/>
</dbReference>
<accession>A0A6N6VPH7</accession>
<organism evidence="4 5">
    <name type="scientific">Parvibaculum sedimenti</name>
    <dbReference type="NCBI Taxonomy" id="2608632"/>
    <lineage>
        <taxon>Bacteria</taxon>
        <taxon>Pseudomonadati</taxon>
        <taxon>Pseudomonadota</taxon>
        <taxon>Alphaproteobacteria</taxon>
        <taxon>Hyphomicrobiales</taxon>
        <taxon>Parvibaculaceae</taxon>
        <taxon>Parvibaculum</taxon>
    </lineage>
</organism>
<dbReference type="GO" id="GO:0000160">
    <property type="term" value="P:phosphorelay signal transduction system"/>
    <property type="evidence" value="ECO:0007669"/>
    <property type="project" value="InterPro"/>
</dbReference>
<dbReference type="InterPro" id="IPR050595">
    <property type="entry name" value="Bact_response_regulator"/>
</dbReference>
<keyword evidence="5" id="KW-1185">Reference proteome</keyword>
<protein>
    <submittedName>
        <fullName evidence="4">Response regulator</fullName>
    </submittedName>
</protein>
<comment type="caution">
    <text evidence="4">The sequence shown here is derived from an EMBL/GenBank/DDBJ whole genome shotgun (WGS) entry which is preliminary data.</text>
</comment>
<dbReference type="AlphaFoldDB" id="A0A6N6VPH7"/>
<evidence type="ECO:0000313" key="4">
    <source>
        <dbReference type="EMBL" id="KAB7741272.1"/>
    </source>
</evidence>
<dbReference type="InterPro" id="IPR011006">
    <property type="entry name" value="CheY-like_superfamily"/>
</dbReference>
<keyword evidence="1 2" id="KW-0597">Phosphoprotein</keyword>
<dbReference type="Gene3D" id="3.40.50.2300">
    <property type="match status" value="1"/>
</dbReference>
<evidence type="ECO:0000313" key="5">
    <source>
        <dbReference type="Proteomes" id="UP000468901"/>
    </source>
</evidence>
<dbReference type="Proteomes" id="UP000468901">
    <property type="component" value="Unassembled WGS sequence"/>
</dbReference>
<dbReference type="Pfam" id="PF00072">
    <property type="entry name" value="Response_reg"/>
    <property type="match status" value="1"/>
</dbReference>
<dbReference type="PROSITE" id="PS50110">
    <property type="entry name" value="RESPONSE_REGULATORY"/>
    <property type="match status" value="1"/>
</dbReference>
<gene>
    <name evidence="4" type="ORF">F2P47_05885</name>
</gene>
<evidence type="ECO:0000259" key="3">
    <source>
        <dbReference type="PROSITE" id="PS50110"/>
    </source>
</evidence>
<feature type="modified residue" description="4-aspartylphosphate" evidence="2">
    <location>
        <position position="55"/>
    </location>
</feature>
<name>A0A6N6VPH7_9HYPH</name>
<feature type="domain" description="Response regulatory" evidence="3">
    <location>
        <begin position="6"/>
        <end position="121"/>
    </location>
</feature>
<dbReference type="PANTHER" id="PTHR44591">
    <property type="entry name" value="STRESS RESPONSE REGULATOR PROTEIN 1"/>
    <property type="match status" value="1"/>
</dbReference>
<dbReference type="SMART" id="SM00448">
    <property type="entry name" value="REC"/>
    <property type="match status" value="1"/>
</dbReference>
<evidence type="ECO:0000256" key="1">
    <source>
        <dbReference type="ARBA" id="ARBA00022553"/>
    </source>
</evidence>
<proteinExistence type="predicted"/>
<dbReference type="SUPFAM" id="SSF52172">
    <property type="entry name" value="CheY-like"/>
    <property type="match status" value="1"/>
</dbReference>
<dbReference type="PANTHER" id="PTHR44591:SF21">
    <property type="entry name" value="TWO-COMPONENT RESPONSE REGULATOR"/>
    <property type="match status" value="1"/>
</dbReference>
<reference evidence="4 5" key="1">
    <citation type="submission" date="2019-09" db="EMBL/GenBank/DDBJ databases">
        <title>Parvibaculum sedimenti sp. nov., isolated from sediment.</title>
        <authorList>
            <person name="Wang Y."/>
        </authorList>
    </citation>
    <scope>NUCLEOTIDE SEQUENCE [LARGE SCALE GENOMIC DNA]</scope>
    <source>
        <strain evidence="4 5">HXT-9</strain>
    </source>
</reference>
<dbReference type="InterPro" id="IPR001789">
    <property type="entry name" value="Sig_transdc_resp-reg_receiver"/>
</dbReference>
<sequence>MVSSLKVMVVEDDETVLEELRDTIESAGHTVLALTTAESALSSFLDWSPDFVVTDINLPGLGGGDFARFAAKANGRVSFILISGSSSSIEVEGARPDAVHLTALVKPFKPRDLVSLFGEVDGEAEPT</sequence>